<dbReference type="PANTHER" id="PTHR43793">
    <property type="entry name" value="FAD SYNTHASE"/>
    <property type="match status" value="1"/>
</dbReference>
<keyword evidence="2" id="KW-0548">Nucleotidyltransferase</keyword>
<dbReference type="InterPro" id="IPR014729">
    <property type="entry name" value="Rossmann-like_a/b/a_fold"/>
</dbReference>
<keyword evidence="1" id="KW-0808">Transferase</keyword>
<evidence type="ECO:0000256" key="1">
    <source>
        <dbReference type="ARBA" id="ARBA00022679"/>
    </source>
</evidence>
<dbReference type="Pfam" id="PF01467">
    <property type="entry name" value="CTP_transf_like"/>
    <property type="match status" value="1"/>
</dbReference>
<dbReference type="PANTHER" id="PTHR43793:SF1">
    <property type="entry name" value="FAD SYNTHASE"/>
    <property type="match status" value="1"/>
</dbReference>
<dbReference type="InterPro" id="IPR004821">
    <property type="entry name" value="Cyt_trans-like"/>
</dbReference>
<dbReference type="Gene3D" id="3.40.50.620">
    <property type="entry name" value="HUPs"/>
    <property type="match status" value="1"/>
</dbReference>
<dbReference type="AlphaFoldDB" id="A0A0F9A632"/>
<gene>
    <name evidence="4" type="ORF">LCGC14_2611160</name>
</gene>
<name>A0A0F9A632_9ZZZZ</name>
<evidence type="ECO:0000259" key="3">
    <source>
        <dbReference type="Pfam" id="PF01467"/>
    </source>
</evidence>
<comment type="caution">
    <text evidence="4">The sequence shown here is derived from an EMBL/GenBank/DDBJ whole genome shotgun (WGS) entry which is preliminary data.</text>
</comment>
<proteinExistence type="predicted"/>
<protein>
    <recommendedName>
        <fullName evidence="3">Cytidyltransferase-like domain-containing protein</fullName>
    </recommendedName>
</protein>
<sequence length="97" mass="11124">VMSLAERKEIIANFKCVDEVMTQNSVDPTENLRKLDVDILVHGDDWSKDFPGAKYMRDAGKKAVLTKYYPGQSTTKIIERASKIYHKGRRENYKGSK</sequence>
<evidence type="ECO:0000256" key="2">
    <source>
        <dbReference type="ARBA" id="ARBA00022695"/>
    </source>
</evidence>
<accession>A0A0F9A632</accession>
<dbReference type="SUPFAM" id="SSF52374">
    <property type="entry name" value="Nucleotidylyl transferase"/>
    <property type="match status" value="1"/>
</dbReference>
<reference evidence="4" key="1">
    <citation type="journal article" date="2015" name="Nature">
        <title>Complex archaea that bridge the gap between prokaryotes and eukaryotes.</title>
        <authorList>
            <person name="Spang A."/>
            <person name="Saw J.H."/>
            <person name="Jorgensen S.L."/>
            <person name="Zaremba-Niedzwiedzka K."/>
            <person name="Martijn J."/>
            <person name="Lind A.E."/>
            <person name="van Eijk R."/>
            <person name="Schleper C."/>
            <person name="Guy L."/>
            <person name="Ettema T.J."/>
        </authorList>
    </citation>
    <scope>NUCLEOTIDE SEQUENCE</scope>
</reference>
<evidence type="ECO:0000313" key="4">
    <source>
        <dbReference type="EMBL" id="KKL04930.1"/>
    </source>
</evidence>
<organism evidence="4">
    <name type="scientific">marine sediment metagenome</name>
    <dbReference type="NCBI Taxonomy" id="412755"/>
    <lineage>
        <taxon>unclassified sequences</taxon>
        <taxon>metagenomes</taxon>
        <taxon>ecological metagenomes</taxon>
    </lineage>
</organism>
<feature type="domain" description="Cytidyltransferase-like" evidence="3">
    <location>
        <begin position="1"/>
        <end position="79"/>
    </location>
</feature>
<dbReference type="InterPro" id="IPR050385">
    <property type="entry name" value="Archaeal_FAD_synthase"/>
</dbReference>
<dbReference type="GO" id="GO:0016779">
    <property type="term" value="F:nucleotidyltransferase activity"/>
    <property type="evidence" value="ECO:0007669"/>
    <property type="project" value="UniProtKB-KW"/>
</dbReference>
<feature type="non-terminal residue" evidence="4">
    <location>
        <position position="1"/>
    </location>
</feature>
<dbReference type="EMBL" id="LAZR01044330">
    <property type="protein sequence ID" value="KKL04930.1"/>
    <property type="molecule type" value="Genomic_DNA"/>
</dbReference>